<dbReference type="SUPFAM" id="SSF47413">
    <property type="entry name" value="lambda repressor-like DNA-binding domains"/>
    <property type="match status" value="1"/>
</dbReference>
<accession>A0ABS4P0X6</accession>
<organism evidence="2 3">
    <name type="scientific">Paenibacillus silagei</name>
    <dbReference type="NCBI Taxonomy" id="1670801"/>
    <lineage>
        <taxon>Bacteria</taxon>
        <taxon>Bacillati</taxon>
        <taxon>Bacillota</taxon>
        <taxon>Bacilli</taxon>
        <taxon>Bacillales</taxon>
        <taxon>Paenibacillaceae</taxon>
        <taxon>Paenibacillus</taxon>
    </lineage>
</organism>
<dbReference type="RefSeq" id="WP_209878141.1">
    <property type="nucleotide sequence ID" value="NZ_JAGGLV010000024.1"/>
</dbReference>
<sequence>MQQHTTIQTELAAFLKKEGQTINQFAGISGVNSGTLSSIINGNRPIAMQQLDRITAGMGLPEGTFYELYIDECVVHSAPDWRRLGPFLHRCAELDKLECIRQVVQIIMDNITYAPLLFDTAEEFYGQGKLQAAALLYEGVADTEKYQHSERLALCQYRLFMIRIGQSPEADFRAATRFEYFVERLEEIDQLEALRQLADIYIALQHWEKARLLAEELRHKTSIQYEIRFYKTKKKKELRQAPRPLCFYILYAYWLQSKVCEESGEYERALEYVGLYTEMSWIVEESEEVQQIRAQFSRLGTVYRSLYRLMCGELEALPEVMESIGTPGLGLLDGLLKAVQAANRYGWKVDELISRFQPLLTPEGTALGQAEGTPGRETPEQYPVLLYELALYSLKAEKIEQGIRYIFGSLEASAALGSIACVIRCVRLFEQFRPHASAEEQDRYKRLINKVQLAHTGGKRTTESLRE</sequence>
<dbReference type="EMBL" id="JAGGLV010000024">
    <property type="protein sequence ID" value="MBP2115197.1"/>
    <property type="molecule type" value="Genomic_DNA"/>
</dbReference>
<comment type="caution">
    <text evidence="2">The sequence shown here is derived from an EMBL/GenBank/DDBJ whole genome shotgun (WGS) entry which is preliminary data.</text>
</comment>
<proteinExistence type="predicted"/>
<evidence type="ECO:0000259" key="1">
    <source>
        <dbReference type="PROSITE" id="PS50943"/>
    </source>
</evidence>
<keyword evidence="3" id="KW-1185">Reference proteome</keyword>
<dbReference type="SMART" id="SM00530">
    <property type="entry name" value="HTH_XRE"/>
    <property type="match status" value="1"/>
</dbReference>
<protein>
    <submittedName>
        <fullName evidence="2">Transcriptional regulator with XRE-family HTH domain</fullName>
    </submittedName>
</protein>
<dbReference type="InterPro" id="IPR001387">
    <property type="entry name" value="Cro/C1-type_HTH"/>
</dbReference>
<dbReference type="Proteomes" id="UP000773462">
    <property type="component" value="Unassembled WGS sequence"/>
</dbReference>
<name>A0ABS4P0X6_9BACL</name>
<dbReference type="PROSITE" id="PS50943">
    <property type="entry name" value="HTH_CROC1"/>
    <property type="match status" value="1"/>
</dbReference>
<dbReference type="Gene3D" id="1.10.260.40">
    <property type="entry name" value="lambda repressor-like DNA-binding domains"/>
    <property type="match status" value="1"/>
</dbReference>
<evidence type="ECO:0000313" key="3">
    <source>
        <dbReference type="Proteomes" id="UP000773462"/>
    </source>
</evidence>
<evidence type="ECO:0000313" key="2">
    <source>
        <dbReference type="EMBL" id="MBP2115197.1"/>
    </source>
</evidence>
<reference evidence="2 3" key="1">
    <citation type="submission" date="2021-03" db="EMBL/GenBank/DDBJ databases">
        <title>Genomic Encyclopedia of Type Strains, Phase IV (KMG-IV): sequencing the most valuable type-strain genomes for metagenomic binning, comparative biology and taxonomic classification.</title>
        <authorList>
            <person name="Goeker M."/>
        </authorList>
    </citation>
    <scope>NUCLEOTIDE SEQUENCE [LARGE SCALE GENOMIC DNA]</scope>
    <source>
        <strain evidence="2 3">DSM 101953</strain>
    </source>
</reference>
<dbReference type="CDD" id="cd00093">
    <property type="entry name" value="HTH_XRE"/>
    <property type="match status" value="1"/>
</dbReference>
<feature type="domain" description="HTH cro/C1-type" evidence="1">
    <location>
        <begin position="11"/>
        <end position="65"/>
    </location>
</feature>
<gene>
    <name evidence="2" type="ORF">J2Z70_005383</name>
</gene>
<dbReference type="InterPro" id="IPR010982">
    <property type="entry name" value="Lambda_DNA-bd_dom_sf"/>
</dbReference>